<dbReference type="Proteomes" id="UP000494120">
    <property type="component" value="Unassembled WGS sequence"/>
</dbReference>
<protein>
    <submittedName>
        <fullName evidence="2">Uncharacterized protein</fullName>
    </submittedName>
</protein>
<accession>A0ABY6XTB7</accession>
<organism evidence="2 3">
    <name type="scientific">Burkholderia aenigmatica</name>
    <dbReference type="NCBI Taxonomy" id="2015348"/>
    <lineage>
        <taxon>Bacteria</taxon>
        <taxon>Pseudomonadati</taxon>
        <taxon>Pseudomonadota</taxon>
        <taxon>Betaproteobacteria</taxon>
        <taxon>Burkholderiales</taxon>
        <taxon>Burkholderiaceae</taxon>
        <taxon>Burkholderia</taxon>
        <taxon>Burkholderia cepacia complex</taxon>
    </lineage>
</organism>
<comment type="caution">
    <text evidence="2">The sequence shown here is derived from an EMBL/GenBank/DDBJ whole genome shotgun (WGS) entry which is preliminary data.</text>
</comment>
<reference evidence="2 3" key="1">
    <citation type="submission" date="2019-09" db="EMBL/GenBank/DDBJ databases">
        <authorList>
            <person name="Depoorter E."/>
        </authorList>
    </citation>
    <scope>NUCLEOTIDE SEQUENCE [LARGE SCALE GENOMIC DNA]</scope>
    <source>
        <strain evidence="2 3">R-17378</strain>
    </source>
</reference>
<feature type="region of interest" description="Disordered" evidence="1">
    <location>
        <begin position="487"/>
        <end position="509"/>
    </location>
</feature>
<dbReference type="EMBL" id="CABVQG010000013">
    <property type="protein sequence ID" value="VWC78367.1"/>
    <property type="molecule type" value="Genomic_DNA"/>
</dbReference>
<evidence type="ECO:0000313" key="3">
    <source>
        <dbReference type="Proteomes" id="UP000494120"/>
    </source>
</evidence>
<evidence type="ECO:0000313" key="2">
    <source>
        <dbReference type="EMBL" id="VWC78367.1"/>
    </source>
</evidence>
<dbReference type="RefSeq" id="WP_254607798.1">
    <property type="nucleotide sequence ID" value="NZ_CABVQG010000013.1"/>
</dbReference>
<keyword evidence="3" id="KW-1185">Reference proteome</keyword>
<gene>
    <name evidence="2" type="ORF">BLA17378_03737</name>
</gene>
<sequence length="550" mass="59673">MTTTDNSRADALTDELIVHAFDLEGFRFLRDRANVNRLIAAVRGILAASHVTQHEAAPADALTDLVESYGRALLAQRTDEAAAILDCIRRGDAVQTVPAMGSMTLAERIAHVGGRITDGGYVEFGSAMAIDALIKHVLRDVRVAAQAAPLEGTGNGADNEYQVSIDVRDLFAYLRAAWREGQHYDREDTPDQADSWSAASDYANKTIDRWTSMQPIVSRAPRTEVAGSEPIAWVWCDTICPDHCHSTDAEAIEEGWIPLVYGDPKAVQVADEKRLKIEAAIKATEYKYFGMYEFTEAQHDAVDVLVEAARTLLSAPHIAPRPPSADAAAAPADARAALLRDALFYLKGNLPDSPSDHKRKAQVIAGLVGLARAAASQPAAAAFQSRVQPWMLECFGAEIAADRIERNHRFLEEALELVQACGCTASEAHQLVDYTFGRPVGEPTQEAGGVMVTLAALCLANDLDMHAAGETELARVWTKVEQIRAKQAAKPKHSPLPEASPPAQVATREGLTDEQIKDIWYEHMGHSIASGRMESDAIGFARALLEGAKR</sequence>
<name>A0ABY6XTB7_9BURK</name>
<evidence type="ECO:0000256" key="1">
    <source>
        <dbReference type="SAM" id="MobiDB-lite"/>
    </source>
</evidence>
<proteinExistence type="predicted"/>